<dbReference type="Proteomes" id="UP000009168">
    <property type="component" value="Unassembled WGS sequence"/>
</dbReference>
<dbReference type="eggNOG" id="ENOG502SR3A">
    <property type="taxonomic scope" value="Eukaryota"/>
</dbReference>
<feature type="region of interest" description="Disordered" evidence="2">
    <location>
        <begin position="1153"/>
        <end position="1172"/>
    </location>
</feature>
<keyword evidence="4" id="KW-1185">Reference proteome</keyword>
<feature type="compositionally biased region" description="Polar residues" evidence="2">
    <location>
        <begin position="1285"/>
        <end position="1301"/>
    </location>
</feature>
<accession>Q22AV3</accession>
<organism evidence="3 4">
    <name type="scientific">Tetrahymena thermophila (strain SB210)</name>
    <dbReference type="NCBI Taxonomy" id="312017"/>
    <lineage>
        <taxon>Eukaryota</taxon>
        <taxon>Sar</taxon>
        <taxon>Alveolata</taxon>
        <taxon>Ciliophora</taxon>
        <taxon>Intramacronucleata</taxon>
        <taxon>Oligohymenophorea</taxon>
        <taxon>Hymenostomatida</taxon>
        <taxon>Tetrahymenina</taxon>
        <taxon>Tetrahymenidae</taxon>
        <taxon>Tetrahymena</taxon>
    </lineage>
</organism>
<dbReference type="GeneID" id="7830330"/>
<dbReference type="KEGG" id="tet:TTHERM_01151570"/>
<feature type="coiled-coil region" evidence="1">
    <location>
        <begin position="563"/>
        <end position="639"/>
    </location>
</feature>
<dbReference type="HOGENOM" id="CLU_256397_0_0_1"/>
<feature type="region of interest" description="Disordered" evidence="2">
    <location>
        <begin position="1285"/>
        <end position="1304"/>
    </location>
</feature>
<feature type="coiled-coil region" evidence="1">
    <location>
        <begin position="868"/>
        <end position="909"/>
    </location>
</feature>
<keyword evidence="1" id="KW-0175">Coiled coil</keyword>
<feature type="region of interest" description="Disordered" evidence="2">
    <location>
        <begin position="775"/>
        <end position="811"/>
    </location>
</feature>
<evidence type="ECO:0000256" key="1">
    <source>
        <dbReference type="SAM" id="Coils"/>
    </source>
</evidence>
<name>Q22AV3_TETTS</name>
<feature type="region of interest" description="Disordered" evidence="2">
    <location>
        <begin position="1386"/>
        <end position="1405"/>
    </location>
</feature>
<feature type="compositionally biased region" description="Polar residues" evidence="2">
    <location>
        <begin position="1153"/>
        <end position="1171"/>
    </location>
</feature>
<dbReference type="EMBL" id="GG662461">
    <property type="protein sequence ID" value="EAR82426.2"/>
    <property type="molecule type" value="Genomic_DNA"/>
</dbReference>
<protein>
    <submittedName>
        <fullName evidence="3">Uncharacterized protein</fullName>
    </submittedName>
</protein>
<evidence type="ECO:0000313" key="4">
    <source>
        <dbReference type="Proteomes" id="UP000009168"/>
    </source>
</evidence>
<evidence type="ECO:0000256" key="2">
    <source>
        <dbReference type="SAM" id="MobiDB-lite"/>
    </source>
</evidence>
<evidence type="ECO:0000313" key="3">
    <source>
        <dbReference type="EMBL" id="EAR82426.2"/>
    </source>
</evidence>
<feature type="compositionally biased region" description="Polar residues" evidence="2">
    <location>
        <begin position="801"/>
        <end position="810"/>
    </location>
</feature>
<proteinExistence type="predicted"/>
<dbReference type="InParanoid" id="Q22AV3"/>
<gene>
    <name evidence="3" type="ORF">TTHERM_01151570</name>
</gene>
<dbReference type="RefSeq" id="XP_001030089.2">
    <property type="nucleotide sequence ID" value="XM_001030089.2"/>
</dbReference>
<dbReference type="OrthoDB" id="304699at2759"/>
<reference evidence="4" key="1">
    <citation type="journal article" date="2006" name="PLoS Biol.">
        <title>Macronuclear genome sequence of the ciliate Tetrahymena thermophila, a model eukaryote.</title>
        <authorList>
            <person name="Eisen J.A."/>
            <person name="Coyne R.S."/>
            <person name="Wu M."/>
            <person name="Wu D."/>
            <person name="Thiagarajan M."/>
            <person name="Wortman J.R."/>
            <person name="Badger J.H."/>
            <person name="Ren Q."/>
            <person name="Amedeo P."/>
            <person name="Jones K.M."/>
            <person name="Tallon L.J."/>
            <person name="Delcher A.L."/>
            <person name="Salzberg S.L."/>
            <person name="Silva J.C."/>
            <person name="Haas B.J."/>
            <person name="Majoros W.H."/>
            <person name="Farzad M."/>
            <person name="Carlton J.M."/>
            <person name="Smith R.K. Jr."/>
            <person name="Garg J."/>
            <person name="Pearlman R.E."/>
            <person name="Karrer K.M."/>
            <person name="Sun L."/>
            <person name="Manning G."/>
            <person name="Elde N.C."/>
            <person name="Turkewitz A.P."/>
            <person name="Asai D.J."/>
            <person name="Wilkes D.E."/>
            <person name="Wang Y."/>
            <person name="Cai H."/>
            <person name="Collins K."/>
            <person name="Stewart B.A."/>
            <person name="Lee S.R."/>
            <person name="Wilamowska K."/>
            <person name="Weinberg Z."/>
            <person name="Ruzzo W.L."/>
            <person name="Wloga D."/>
            <person name="Gaertig J."/>
            <person name="Frankel J."/>
            <person name="Tsao C.-C."/>
            <person name="Gorovsky M.A."/>
            <person name="Keeling P.J."/>
            <person name="Waller R.F."/>
            <person name="Patron N.J."/>
            <person name="Cherry J.M."/>
            <person name="Stover N.A."/>
            <person name="Krieger C.J."/>
            <person name="del Toro C."/>
            <person name="Ryder H.F."/>
            <person name="Williamson S.C."/>
            <person name="Barbeau R.A."/>
            <person name="Hamilton E.P."/>
            <person name="Orias E."/>
        </authorList>
    </citation>
    <scope>NUCLEOTIDE SEQUENCE [LARGE SCALE GENOMIC DNA]</scope>
    <source>
        <strain evidence="4">SB210</strain>
    </source>
</reference>
<sequence>MSDQKVYEKNKSKQNLQINLLPLIEQEGSQQLEKNKTEEKNGQDTNYLSVPEEKQYDEILIFKSAMEKGLKFNNLEQCFRLIFSTIKQFITDYTSKLGLRQSELARNEQANNCLMEYNKLMEYQCYDLIRIALEFVLTDECEIGFQLKPTKSKKYKSQMYISKLKQHFKNKRRGSLQNLFTKLSLVEKSNKINYFAEDSDEEGFFDGVSVCDDNQTDTARSLKIKNTLKMEFVDSDLNFQHGGGVSNAKVKEFEEKIKELENLVKIRDEQIQGLTTGYIKDLTHMKEMIFRKQNIDEIEFYEVQYFDGTSNLDEKTRLALNDKLKTLKQNFEIKTREYVKKIFFLSNEYEKLKKQYNQIAANKGDTMEMFKKIFECQENPYILWKQIQEIKGNKFFFDVFERQRPEFGINYKEVNQMLMSKKAYEKEYNYYKEQNDESLINLIKKCSGQLDEIRQELEEKEEELLKLKSEQKEDNQKKMERQIANMKSYLEQKESELYTKFESDRNQIVNEYEDADKWSIKSLYFRWSCINKIIKIKNLHDNQAIIKQIQQILVNNPFQNDIILKYENKIKEIEEEMKKVTSKYDDLNLQIIYEKSEKDEALAEKQVIQEMLDSSNKKIIELKEQNRNKESRIQLYQNILSSIYKHIGVKIDDSQFDAVNLDDEKKTSTKEFKKKMAKIDKTSLRRLREESIIGEKMLDTHEEIFQNLPTQTVGTMTDLMNLQIPIVYQNSIEKQLKQSKKEIAEQFQKQFDTLQNQFTNEIIQQKKSYEDEIQKLKQNAQSRSQSRKTSTRKSDLIQAVQGESKTSIQESELEDNIADDLNQQEIKNINPVFSIEPQNNRKSFFLQALTQMGLDKEDQEAQTDNEFLVNYETTIENQKKQIDNCQEENNKLLSQIAMLQQDLQKLKERPIVITDQRLQNTGSFLMTPQKTIRSDHQLVETDGRPYNNIADFIQEQDYKVDMNNQQQQESGYASPDSTENRLTSQFITKKNNLSSKEGITIKRDSSKPIKGKKKKVFDRLFQDSKDKANRLELLKKHLDQIESFQWEEILTMLNLYSKEQDQSNDEAFYYLQQKILQDKVIPYAERNQAANREKNLRDFVLNQQTGNLTQEQIQNVQNQSNYLVNKMNKIQKTITRAEYFYKKSPERNSFQISQEGKQNITRRQSLSPNSQRECDENIVTTFQELNQENYDKKKQYMDHLYDNFKKHNNRIRSSISNNTSQDDQQMKIYFLDKKKRLSNIPRITIDEAKGLSFYDTQNRRSLNSGTSQRKKSIILNTEETITSKNSSYINTSNSRTQSQESPRNKLYSHFKQRPINSSQENKRLITKRTVINTEKVLKQKDDQKMANQQISEKCEKIKDSIKLTINQNNSVFIPDSIFSIMKGKNYQGQQSNETPNNYQHNLNQE</sequence>
<feature type="coiled-coil region" evidence="1">
    <location>
        <begin position="443"/>
        <end position="496"/>
    </location>
</feature>